<dbReference type="GO" id="GO:0008270">
    <property type="term" value="F:zinc ion binding"/>
    <property type="evidence" value="ECO:0007669"/>
    <property type="project" value="UniProtKB-KW"/>
</dbReference>
<evidence type="ECO:0000256" key="5">
    <source>
        <dbReference type="ARBA" id="ARBA00022884"/>
    </source>
</evidence>
<dbReference type="Pfam" id="PF00642">
    <property type="entry name" value="zf-CCCH"/>
    <property type="match status" value="1"/>
</dbReference>
<evidence type="ECO:0000256" key="1">
    <source>
        <dbReference type="ARBA" id="ARBA00022723"/>
    </source>
</evidence>
<sequence>MENSEVKKLSHKEWRKIAKKERRRNLRKKLAKERDEDEINLRKTLERSENYLKWIEEQAYIEKENDKKQEEELEKQRKLWLENEIKSQEEFKLVQEKRMKARQERQKQDELMKKEFELKQASIKLKNDEIKRKNDEELERQNIIKNEITAYIDDGAKTPEILKAITDSQPSKEQCPFYTKTGACRYGDTCSRNHRKYALSNIIMIPGFYNHFSLEKNSNEYDTDVSLEYSINETQNDYNDFLTDILPEFELYGKIKTLKCCFNSGNHLRGNVYIEYYSKRDAARAWRNLNGRYYAGRQLNCQFIFFNSWNNAVCGITKCPKGRTCNFLHTFKNYNKHYDIKSPPRWLNKKEDTVDCSSNEKRSKPSWDDSIRSHKSDRDNWRWSESPDNHRSSSRSSHKSSSQRSHRSRSSRKHSRSSSRSENRDDSSSDDERISKYSKKHKHRDKENENNRSSSRSSSTSRHHKKLKTTNRKKSKRKKAKKSKWDERDKITTSSSSDEYNNDKNWDTTDSE</sequence>
<feature type="domain" description="C3H1-type" evidence="11">
    <location>
        <begin position="169"/>
        <end position="197"/>
    </location>
</feature>
<evidence type="ECO:0000313" key="13">
    <source>
        <dbReference type="Proteomes" id="UP000639338"/>
    </source>
</evidence>
<keyword evidence="4 7" id="KW-0862">Zinc</keyword>
<feature type="zinc finger region" description="C3H1-type" evidence="7">
    <location>
        <begin position="169"/>
        <end position="197"/>
    </location>
</feature>
<keyword evidence="5 6" id="KW-0694">RNA-binding</keyword>
<dbReference type="PANTHER" id="PTHR12620">
    <property type="entry name" value="U2 SNRNP AUXILIARY FACTOR, SMALL SUBUNIT"/>
    <property type="match status" value="1"/>
</dbReference>
<dbReference type="GO" id="GO:0003723">
    <property type="term" value="F:RNA binding"/>
    <property type="evidence" value="ECO:0007669"/>
    <property type="project" value="UniProtKB-UniRule"/>
</dbReference>
<dbReference type="GO" id="GO:0000398">
    <property type="term" value="P:mRNA splicing, via spliceosome"/>
    <property type="evidence" value="ECO:0007669"/>
    <property type="project" value="InterPro"/>
</dbReference>
<proteinExistence type="predicted"/>
<feature type="compositionally biased region" description="Basic and acidic residues" evidence="9">
    <location>
        <begin position="501"/>
        <end position="512"/>
    </location>
</feature>
<feature type="coiled-coil region" evidence="8">
    <location>
        <begin position="16"/>
        <end position="147"/>
    </location>
</feature>
<feature type="region of interest" description="Disordered" evidence="9">
    <location>
        <begin position="350"/>
        <end position="512"/>
    </location>
</feature>
<dbReference type="Proteomes" id="UP000639338">
    <property type="component" value="Unassembled WGS sequence"/>
</dbReference>
<evidence type="ECO:0000259" key="11">
    <source>
        <dbReference type="PROSITE" id="PS50103"/>
    </source>
</evidence>
<evidence type="ECO:0000256" key="8">
    <source>
        <dbReference type="SAM" id="Coils"/>
    </source>
</evidence>
<dbReference type="InterPro" id="IPR012677">
    <property type="entry name" value="Nucleotide-bd_a/b_plait_sf"/>
</dbReference>
<dbReference type="InterPro" id="IPR000504">
    <property type="entry name" value="RRM_dom"/>
</dbReference>
<evidence type="ECO:0000256" key="9">
    <source>
        <dbReference type="SAM" id="MobiDB-lite"/>
    </source>
</evidence>
<dbReference type="OrthoDB" id="75923at2759"/>
<feature type="compositionally biased region" description="Basic and acidic residues" evidence="9">
    <location>
        <begin position="350"/>
        <end position="391"/>
    </location>
</feature>
<dbReference type="Gene3D" id="3.30.70.330">
    <property type="match status" value="1"/>
</dbReference>
<name>A0A834XM39_APHGI</name>
<feature type="compositionally biased region" description="Basic residues" evidence="9">
    <location>
        <begin position="461"/>
        <end position="482"/>
    </location>
</feature>
<keyword evidence="8" id="KW-0175">Coiled coil</keyword>
<dbReference type="PROSITE" id="PS50103">
    <property type="entry name" value="ZF_C3H1"/>
    <property type="match status" value="1"/>
</dbReference>
<evidence type="ECO:0000256" key="7">
    <source>
        <dbReference type="PROSITE-ProRule" id="PRU00723"/>
    </source>
</evidence>
<feature type="compositionally biased region" description="Basic and acidic residues" evidence="9">
    <location>
        <begin position="419"/>
        <end position="435"/>
    </location>
</feature>
<dbReference type="InterPro" id="IPR000571">
    <property type="entry name" value="Znf_CCCH"/>
</dbReference>
<dbReference type="EMBL" id="JACMRX010000005">
    <property type="protein sequence ID" value="KAF7988521.1"/>
    <property type="molecule type" value="Genomic_DNA"/>
</dbReference>
<keyword evidence="2" id="KW-0677">Repeat</keyword>
<dbReference type="AlphaFoldDB" id="A0A834XM39"/>
<evidence type="ECO:0000256" key="6">
    <source>
        <dbReference type="PROSITE-ProRule" id="PRU00176"/>
    </source>
</evidence>
<accession>A0A834XM39</accession>
<dbReference type="SMART" id="SM00361">
    <property type="entry name" value="RRM_1"/>
    <property type="match status" value="1"/>
</dbReference>
<keyword evidence="13" id="KW-1185">Reference proteome</keyword>
<dbReference type="SUPFAM" id="SSF54928">
    <property type="entry name" value="RNA-binding domain, RBD"/>
    <property type="match status" value="1"/>
</dbReference>
<feature type="domain" description="RRM" evidence="10">
    <location>
        <begin position="226"/>
        <end position="303"/>
    </location>
</feature>
<comment type="caution">
    <text evidence="12">The sequence shown here is derived from an EMBL/GenBank/DDBJ whole genome shotgun (WGS) entry which is preliminary data.</text>
</comment>
<dbReference type="InterPro" id="IPR003954">
    <property type="entry name" value="RRM_euk-type"/>
</dbReference>
<keyword evidence="3 7" id="KW-0863">Zinc-finger</keyword>
<dbReference type="PROSITE" id="PS50102">
    <property type="entry name" value="RRM"/>
    <property type="match status" value="1"/>
</dbReference>
<protein>
    <submittedName>
        <fullName evidence="12">Uncharacterized protein</fullName>
    </submittedName>
</protein>
<evidence type="ECO:0000256" key="2">
    <source>
        <dbReference type="ARBA" id="ARBA00022737"/>
    </source>
</evidence>
<gene>
    <name evidence="12" type="ORF">HCN44_001094</name>
</gene>
<feature type="compositionally biased region" description="Basic residues" evidence="9">
    <location>
        <begin position="404"/>
        <end position="417"/>
    </location>
</feature>
<dbReference type="SMART" id="SM00356">
    <property type="entry name" value="ZnF_C3H1"/>
    <property type="match status" value="2"/>
</dbReference>
<dbReference type="InterPro" id="IPR009145">
    <property type="entry name" value="U2AF_small"/>
</dbReference>
<dbReference type="Pfam" id="PF00076">
    <property type="entry name" value="RRM_1"/>
    <property type="match status" value="1"/>
</dbReference>
<evidence type="ECO:0000313" key="12">
    <source>
        <dbReference type="EMBL" id="KAF7988521.1"/>
    </source>
</evidence>
<evidence type="ECO:0000256" key="3">
    <source>
        <dbReference type="ARBA" id="ARBA00022771"/>
    </source>
</evidence>
<dbReference type="GO" id="GO:0089701">
    <property type="term" value="C:U2AF complex"/>
    <property type="evidence" value="ECO:0007669"/>
    <property type="project" value="InterPro"/>
</dbReference>
<organism evidence="12 13">
    <name type="scientific">Aphidius gifuensis</name>
    <name type="common">Parasitoid wasp</name>
    <dbReference type="NCBI Taxonomy" id="684658"/>
    <lineage>
        <taxon>Eukaryota</taxon>
        <taxon>Metazoa</taxon>
        <taxon>Ecdysozoa</taxon>
        <taxon>Arthropoda</taxon>
        <taxon>Hexapoda</taxon>
        <taxon>Insecta</taxon>
        <taxon>Pterygota</taxon>
        <taxon>Neoptera</taxon>
        <taxon>Endopterygota</taxon>
        <taxon>Hymenoptera</taxon>
        <taxon>Apocrita</taxon>
        <taxon>Ichneumonoidea</taxon>
        <taxon>Braconidae</taxon>
        <taxon>Aphidiinae</taxon>
        <taxon>Aphidius</taxon>
    </lineage>
</organism>
<dbReference type="InterPro" id="IPR035979">
    <property type="entry name" value="RBD_domain_sf"/>
</dbReference>
<keyword evidence="1 7" id="KW-0479">Metal-binding</keyword>
<evidence type="ECO:0000259" key="10">
    <source>
        <dbReference type="PROSITE" id="PS50102"/>
    </source>
</evidence>
<evidence type="ECO:0000256" key="4">
    <source>
        <dbReference type="ARBA" id="ARBA00022833"/>
    </source>
</evidence>
<dbReference type="PRINTS" id="PR01848">
    <property type="entry name" value="U2AUXFACTOR"/>
</dbReference>
<reference evidence="12 13" key="1">
    <citation type="submission" date="2020-08" db="EMBL/GenBank/DDBJ databases">
        <title>Aphidius gifuensis genome sequencing and assembly.</title>
        <authorList>
            <person name="Du Z."/>
        </authorList>
    </citation>
    <scope>NUCLEOTIDE SEQUENCE [LARGE SCALE GENOMIC DNA]</scope>
    <source>
        <strain evidence="12">YNYX2018</strain>
        <tissue evidence="12">Adults</tissue>
    </source>
</reference>